<organism evidence="1 2">
    <name type="scientific">Rhizobium indigoferae</name>
    <dbReference type="NCBI Taxonomy" id="158891"/>
    <lineage>
        <taxon>Bacteria</taxon>
        <taxon>Pseudomonadati</taxon>
        <taxon>Pseudomonadota</taxon>
        <taxon>Alphaproteobacteria</taxon>
        <taxon>Hyphomicrobiales</taxon>
        <taxon>Rhizobiaceae</taxon>
        <taxon>Rhizobium/Agrobacterium group</taxon>
        <taxon>Rhizobium</taxon>
    </lineage>
</organism>
<geneLocation type="plasmid" evidence="1 2">
    <name>pRinCIP108029a</name>
</geneLocation>
<sequence>MYFSSARSADRFATRPSQLFSTNRRGLHGRGATDAYQNVFGVGGFSLTVRRRCRPRFLLPNLILAKVMKSEQRRLAAQKAFDRLRRAGLPTEEDPRFLVWIEQWITGEIEMQEVRERYLGFLREQASELKRRALARGAKLPSDPGPQPIDEIDNFLSDFTKG</sequence>
<keyword evidence="2" id="KW-1185">Reference proteome</keyword>
<reference evidence="1 2" key="1">
    <citation type="submission" date="2023-12" db="EMBL/GenBank/DDBJ databases">
        <authorList>
            <person name="Menendez E."/>
            <person name="Kaur S."/>
            <person name="Flores-Felix J.D."/>
            <person name="diCenzo G.C."/>
            <person name="Peix A."/>
            <person name="Velazquez E."/>
        </authorList>
    </citation>
    <scope>NUCLEOTIDE SEQUENCE [LARGE SCALE GENOMIC DNA]</scope>
    <source>
        <strain evidence="1 2">CIP 108029</strain>
        <plasmid evidence="1 2">pRinCIP108029a</plasmid>
    </source>
</reference>
<keyword evidence="1" id="KW-0614">Plasmid</keyword>
<dbReference type="Proteomes" id="UP001322785">
    <property type="component" value="Plasmid pRinCIP108029a"/>
</dbReference>
<name>A0ABZ1DQM4_9HYPH</name>
<evidence type="ECO:0000313" key="2">
    <source>
        <dbReference type="Proteomes" id="UP001322785"/>
    </source>
</evidence>
<proteinExistence type="predicted"/>
<gene>
    <name evidence="1" type="ORF">U5G49_007381</name>
</gene>
<dbReference type="RefSeq" id="WP_246289391.1">
    <property type="nucleotide sequence ID" value="NZ_BSOQ01000037.1"/>
</dbReference>
<accession>A0ABZ1DQM4</accession>
<dbReference type="EMBL" id="CP140639">
    <property type="protein sequence ID" value="WRW37748.1"/>
    <property type="molecule type" value="Genomic_DNA"/>
</dbReference>
<protein>
    <submittedName>
        <fullName evidence="1">Uncharacterized protein</fullName>
    </submittedName>
</protein>
<evidence type="ECO:0000313" key="1">
    <source>
        <dbReference type="EMBL" id="WRW37748.1"/>
    </source>
</evidence>